<dbReference type="InterPro" id="IPR016305">
    <property type="entry name" value="Mannose-6-P_Isomerase"/>
</dbReference>
<proteinExistence type="inferred from homology"/>
<comment type="pathway">
    <text evidence="3 11">Nucleotide-sugar biosynthesis; GDP-alpha-D-mannose biosynthesis; alpha-D-mannose 1-phosphate from D-fructose 6-phosphate: step 1/2.</text>
</comment>
<feature type="domain" description="Phosphomannose isomerase type I catalytic" evidence="12">
    <location>
        <begin position="234"/>
        <end position="381"/>
    </location>
</feature>
<reference evidence="14" key="1">
    <citation type="submission" date="2021-03" db="EMBL/GenBank/DDBJ databases">
        <authorList>
            <person name="Bekaert M."/>
        </authorList>
    </citation>
    <scope>NUCLEOTIDE SEQUENCE</scope>
</reference>
<dbReference type="OrthoDB" id="6605218at2759"/>
<evidence type="ECO:0000313" key="15">
    <source>
        <dbReference type="Proteomes" id="UP000683360"/>
    </source>
</evidence>
<protein>
    <recommendedName>
        <fullName evidence="5">mannose-6-phosphate isomerase</fullName>
        <ecNumber evidence="5">5.3.1.8</ecNumber>
    </recommendedName>
    <alternativeName>
        <fullName evidence="9">Phosphohexomutase</fullName>
    </alternativeName>
    <alternativeName>
        <fullName evidence="10">Phosphomannose isomerase</fullName>
    </alternativeName>
</protein>
<keyword evidence="6" id="KW-0479">Metal-binding</keyword>
<evidence type="ECO:0000256" key="4">
    <source>
        <dbReference type="ARBA" id="ARBA00010772"/>
    </source>
</evidence>
<evidence type="ECO:0000256" key="1">
    <source>
        <dbReference type="ARBA" id="ARBA00000757"/>
    </source>
</evidence>
<dbReference type="PRINTS" id="PR00714">
    <property type="entry name" value="MAN6PISMRASE"/>
</dbReference>
<evidence type="ECO:0000259" key="12">
    <source>
        <dbReference type="Pfam" id="PF20511"/>
    </source>
</evidence>
<dbReference type="Proteomes" id="UP000683360">
    <property type="component" value="Unassembled WGS sequence"/>
</dbReference>
<dbReference type="SUPFAM" id="SSF51182">
    <property type="entry name" value="RmlC-like cupins"/>
    <property type="match status" value="2"/>
</dbReference>
<dbReference type="GO" id="GO:0005829">
    <property type="term" value="C:cytosol"/>
    <property type="evidence" value="ECO:0007669"/>
    <property type="project" value="TreeGrafter"/>
</dbReference>
<dbReference type="CDD" id="cd07011">
    <property type="entry name" value="cupin_PMI_type_I_N"/>
    <property type="match status" value="1"/>
</dbReference>
<evidence type="ECO:0000256" key="7">
    <source>
        <dbReference type="ARBA" id="ARBA00022833"/>
    </source>
</evidence>
<dbReference type="Gene3D" id="2.60.120.10">
    <property type="entry name" value="Jelly Rolls"/>
    <property type="match status" value="3"/>
</dbReference>
<dbReference type="InterPro" id="IPR018050">
    <property type="entry name" value="Pmannose_isomerase-type1_CS"/>
</dbReference>
<dbReference type="PROSITE" id="PS00965">
    <property type="entry name" value="PMI_I_1"/>
    <property type="match status" value="2"/>
</dbReference>
<evidence type="ECO:0000256" key="8">
    <source>
        <dbReference type="ARBA" id="ARBA00023235"/>
    </source>
</evidence>
<name>A0A8S3V0S0_MYTED</name>
<keyword evidence="8 14" id="KW-0413">Isomerase</keyword>
<feature type="domain" description="Phosphomannose isomerase type I helical insertion" evidence="13">
    <location>
        <begin position="408"/>
        <end position="486"/>
    </location>
</feature>
<dbReference type="PANTHER" id="PTHR10309:SF0">
    <property type="entry name" value="MANNOSE-6-PHOSPHATE ISOMERASE"/>
    <property type="match status" value="1"/>
</dbReference>
<evidence type="ECO:0000256" key="3">
    <source>
        <dbReference type="ARBA" id="ARBA00004666"/>
    </source>
</evidence>
<dbReference type="PROSITE" id="PS00966">
    <property type="entry name" value="PMI_I_2"/>
    <property type="match status" value="1"/>
</dbReference>
<keyword evidence="7" id="KW-0862">Zinc</keyword>
<dbReference type="GO" id="GO:0005975">
    <property type="term" value="P:carbohydrate metabolic process"/>
    <property type="evidence" value="ECO:0007669"/>
    <property type="project" value="InterPro"/>
</dbReference>
<dbReference type="Gene3D" id="1.10.441.10">
    <property type="entry name" value="Phosphomannose Isomerase, domain 2"/>
    <property type="match status" value="1"/>
</dbReference>
<dbReference type="InterPro" id="IPR046458">
    <property type="entry name" value="PMI_typeI_hel"/>
</dbReference>
<dbReference type="InterPro" id="IPR011051">
    <property type="entry name" value="RmlC_Cupin_sf"/>
</dbReference>
<dbReference type="PANTHER" id="PTHR10309">
    <property type="entry name" value="MANNOSE-6-PHOSPHATE ISOMERASE"/>
    <property type="match status" value="1"/>
</dbReference>
<dbReference type="AlphaFoldDB" id="A0A8S3V0S0"/>
<dbReference type="Pfam" id="PF20512">
    <property type="entry name" value="PMI_typeI_hel"/>
    <property type="match status" value="1"/>
</dbReference>
<dbReference type="GO" id="GO:0008270">
    <property type="term" value="F:zinc ion binding"/>
    <property type="evidence" value="ECO:0007669"/>
    <property type="project" value="InterPro"/>
</dbReference>
<comment type="caution">
    <text evidence="14">The sequence shown here is derived from an EMBL/GenBank/DDBJ whole genome shotgun (WGS) entry which is preliminary data.</text>
</comment>
<evidence type="ECO:0000256" key="10">
    <source>
        <dbReference type="ARBA" id="ARBA00030762"/>
    </source>
</evidence>
<comment type="similarity">
    <text evidence="4">Belongs to the mannose-6-phosphate isomerase type 1 family.</text>
</comment>
<comment type="catalytic activity">
    <reaction evidence="1">
        <text>D-mannose 6-phosphate = D-fructose 6-phosphate</text>
        <dbReference type="Rhea" id="RHEA:12356"/>
        <dbReference type="ChEBI" id="CHEBI:58735"/>
        <dbReference type="ChEBI" id="CHEBI:61527"/>
        <dbReference type="EC" id="5.3.1.8"/>
    </reaction>
</comment>
<dbReference type="InterPro" id="IPR014710">
    <property type="entry name" value="RmlC-like_jellyroll"/>
</dbReference>
<evidence type="ECO:0000256" key="6">
    <source>
        <dbReference type="ARBA" id="ARBA00022723"/>
    </source>
</evidence>
<evidence type="ECO:0000256" key="9">
    <source>
        <dbReference type="ARBA" id="ARBA00029741"/>
    </source>
</evidence>
<comment type="cofactor">
    <cofactor evidence="2">
        <name>Zn(2+)</name>
        <dbReference type="ChEBI" id="CHEBI:29105"/>
    </cofactor>
</comment>
<evidence type="ECO:0000256" key="2">
    <source>
        <dbReference type="ARBA" id="ARBA00001947"/>
    </source>
</evidence>
<dbReference type="Pfam" id="PF20511">
    <property type="entry name" value="PMI_typeI_cat"/>
    <property type="match status" value="2"/>
</dbReference>
<feature type="domain" description="Phosphomannose isomerase type I catalytic" evidence="12">
    <location>
        <begin position="10"/>
        <end position="157"/>
    </location>
</feature>
<accession>A0A8S3V0S0</accession>
<dbReference type="FunFam" id="2.60.120.10:FF:000044">
    <property type="entry name" value="Mannose-6-phosphate isomerase"/>
    <property type="match status" value="1"/>
</dbReference>
<keyword evidence="15" id="KW-1185">Reference proteome</keyword>
<dbReference type="NCBIfam" id="TIGR00218">
    <property type="entry name" value="manA"/>
    <property type="match status" value="2"/>
</dbReference>
<evidence type="ECO:0000313" key="14">
    <source>
        <dbReference type="EMBL" id="CAG2251765.1"/>
    </source>
</evidence>
<evidence type="ECO:0000256" key="11">
    <source>
        <dbReference type="RuleBase" id="RU004248"/>
    </source>
</evidence>
<dbReference type="EMBL" id="CAJPWZ010003097">
    <property type="protein sequence ID" value="CAG2251765.1"/>
    <property type="molecule type" value="Genomic_DNA"/>
</dbReference>
<evidence type="ECO:0000259" key="13">
    <source>
        <dbReference type="Pfam" id="PF20512"/>
    </source>
</evidence>
<dbReference type="InterPro" id="IPR046457">
    <property type="entry name" value="PMI_typeI_cat"/>
</dbReference>
<sequence length="654" mass="73391">MMYQGGSLKVLKLECSFQNNAWGKLGSESMVVRLVKSADDSFNIDENEHYAELWMGTHPTCPSVCYYNGERKESLEHWLRLNPSAFGSEMDQHSDGQLPFLMKVLSIRNTLAIQIHPDKVSAQKLHQERPDIYKDPNHKPEMAIALTPFKAMCGFRPIKEVAKFTIRFITAEIKPFRRLIGSNNAMKLSKVSQTDDHVLHNQAMKDCFTALMNQDKHLVQNQIGILLKTIQDKVFEIRCSVQNYAWGKHGSSSAVAQLAASADKNLKIDENKPYAELWMGTHSNGPSEIYKDGQCKGKLKDWIKQNVDCLGSQVREYFNGRLPFLFKVLSVNNSLSIQAHPNKVHSEKLHKERPDIYKDPNHKPEMAIALTPFKAMCGFRPIQEVADFLTKIEPFRTAVGSKNAIKLITASKTNDMPLHREAMKYCFTGLMQQETDIVKRELKKLFMLVEQFNTEGKDASILIPDMLQKLNTEFPGDVGIFAIYFLNIITLKPGEAIFLEADYPHAYLSGDCMECMACSDNVVRAGLTPKFRDVHTLCEMLDYTGRQISRTKLKPSKVDNSQSGIEEIHFTPPIYDFAVNVIEVSSGCTKATLRPLDSASIVIVQSGEGIATNSTLSSPLGVRAGSTLFISANETVNLDIHSQGMLIFRALAGL</sequence>
<organism evidence="14 15">
    <name type="scientific">Mytilus edulis</name>
    <name type="common">Blue mussel</name>
    <dbReference type="NCBI Taxonomy" id="6550"/>
    <lineage>
        <taxon>Eukaryota</taxon>
        <taxon>Metazoa</taxon>
        <taxon>Spiralia</taxon>
        <taxon>Lophotrochozoa</taxon>
        <taxon>Mollusca</taxon>
        <taxon>Bivalvia</taxon>
        <taxon>Autobranchia</taxon>
        <taxon>Pteriomorphia</taxon>
        <taxon>Mytilida</taxon>
        <taxon>Mytiloidea</taxon>
        <taxon>Mytilidae</taxon>
        <taxon>Mytilinae</taxon>
        <taxon>Mytilus</taxon>
    </lineage>
</organism>
<gene>
    <name evidence="14" type="ORF">MEDL_63378</name>
</gene>
<evidence type="ECO:0000256" key="5">
    <source>
        <dbReference type="ARBA" id="ARBA00011956"/>
    </source>
</evidence>
<dbReference type="InterPro" id="IPR001250">
    <property type="entry name" value="Man6P_Isoase-1"/>
</dbReference>
<dbReference type="GO" id="GO:0009298">
    <property type="term" value="P:GDP-mannose biosynthetic process"/>
    <property type="evidence" value="ECO:0007669"/>
    <property type="project" value="InterPro"/>
</dbReference>
<dbReference type="GO" id="GO:0004476">
    <property type="term" value="F:mannose-6-phosphate isomerase activity"/>
    <property type="evidence" value="ECO:0007669"/>
    <property type="project" value="UniProtKB-EC"/>
</dbReference>
<dbReference type="EC" id="5.3.1.8" evidence="5"/>